<accession>A0A2N5DKP8</accession>
<protein>
    <submittedName>
        <fullName evidence="2">Transcriptional regulator</fullName>
    </submittedName>
</protein>
<dbReference type="Gene3D" id="1.10.238.160">
    <property type="match status" value="1"/>
</dbReference>
<dbReference type="AlphaFoldDB" id="A0A2N5DKP8"/>
<dbReference type="Pfam" id="PF05930">
    <property type="entry name" value="Phage_AlpA"/>
    <property type="match status" value="1"/>
</dbReference>
<evidence type="ECO:0000256" key="1">
    <source>
        <dbReference type="SAM" id="MobiDB-lite"/>
    </source>
</evidence>
<feature type="region of interest" description="Disordered" evidence="1">
    <location>
        <begin position="73"/>
        <end position="98"/>
    </location>
</feature>
<feature type="region of interest" description="Disordered" evidence="1">
    <location>
        <begin position="1"/>
        <end position="21"/>
    </location>
</feature>
<organism evidence="2 3">
    <name type="scientific">Caulobacter zeae</name>
    <dbReference type="NCBI Taxonomy" id="2055137"/>
    <lineage>
        <taxon>Bacteria</taxon>
        <taxon>Pseudomonadati</taxon>
        <taxon>Pseudomonadota</taxon>
        <taxon>Alphaproteobacteria</taxon>
        <taxon>Caulobacterales</taxon>
        <taxon>Caulobacteraceae</taxon>
        <taxon>Caulobacter</taxon>
    </lineage>
</organism>
<dbReference type="OrthoDB" id="1525365at2"/>
<evidence type="ECO:0000313" key="3">
    <source>
        <dbReference type="Proteomes" id="UP000234479"/>
    </source>
</evidence>
<dbReference type="RefSeq" id="WP_101717818.1">
    <property type="nucleotide sequence ID" value="NZ_PJRS01000018.1"/>
</dbReference>
<dbReference type="Proteomes" id="UP000234479">
    <property type="component" value="Unassembled WGS sequence"/>
</dbReference>
<proteinExistence type="predicted"/>
<evidence type="ECO:0000313" key="2">
    <source>
        <dbReference type="EMBL" id="PLR26620.1"/>
    </source>
</evidence>
<dbReference type="EMBL" id="PJRS01000018">
    <property type="protein sequence ID" value="PLR26620.1"/>
    <property type="molecule type" value="Genomic_DNA"/>
</dbReference>
<comment type="caution">
    <text evidence="2">The sequence shown here is derived from an EMBL/GenBank/DDBJ whole genome shotgun (WGS) entry which is preliminary data.</text>
</comment>
<reference evidence="2 3" key="1">
    <citation type="submission" date="2017-12" db="EMBL/GenBank/DDBJ databases">
        <title>The genome sequence of Caulobacter sp. 410.</title>
        <authorList>
            <person name="Gao J."/>
            <person name="Mao X."/>
            <person name="Sun J."/>
        </authorList>
    </citation>
    <scope>NUCLEOTIDE SEQUENCE [LARGE SCALE GENOMIC DNA]</scope>
    <source>
        <strain evidence="2 3">410</strain>
    </source>
</reference>
<gene>
    <name evidence="2" type="ORF">SGCZBJ_09805</name>
</gene>
<keyword evidence="3" id="KW-1185">Reference proteome</keyword>
<sequence>MSATASDTTRRHPDSMPTRAIRRGQLRQIVPLADTTIYEMERRGEFPRRFALTRRCVVWDLAEVETWLAERKRDAEAGIQDRAPLPDVRDRKTRPVIR</sequence>
<dbReference type="InterPro" id="IPR010260">
    <property type="entry name" value="AlpA"/>
</dbReference>
<name>A0A2N5DKP8_9CAUL</name>